<evidence type="ECO:0000313" key="4">
    <source>
        <dbReference type="Proteomes" id="UP000711047"/>
    </source>
</evidence>
<dbReference type="SUPFAM" id="SSF52058">
    <property type="entry name" value="L domain-like"/>
    <property type="match status" value="1"/>
</dbReference>
<dbReference type="EMBL" id="JABMKX010000002">
    <property type="protein sequence ID" value="NQX44344.1"/>
    <property type="molecule type" value="Genomic_DNA"/>
</dbReference>
<dbReference type="PANTHER" id="PTHR47566:SF1">
    <property type="entry name" value="PROTEIN NUD1"/>
    <property type="match status" value="1"/>
</dbReference>
<keyword evidence="4" id="KW-1185">Reference proteome</keyword>
<keyword evidence="1" id="KW-0433">Leucine-rich repeat</keyword>
<keyword evidence="2" id="KW-0677">Repeat</keyword>
<reference evidence="3 4" key="1">
    <citation type="submission" date="2020-05" db="EMBL/GenBank/DDBJ databases">
        <title>Paenibacillus glebae, sp. nov., Paenibacillus humi sp. nov., Paenibacillus pedi sp. nov., Paenibacillus terrestris sp. nov. and Paenibacillus terricola sp. nov., isolated from a forest top soil sample.</title>
        <authorList>
            <person name="Qi S."/>
            <person name="Carlier A."/>
            <person name="Cnockaert M."/>
            <person name="Vandamme P."/>
        </authorList>
    </citation>
    <scope>NUCLEOTIDE SEQUENCE [LARGE SCALE GENOMIC DNA]</scope>
    <source>
        <strain evidence="3 4">LMG 29502</strain>
    </source>
</reference>
<name>A0ABX2DJT5_9BACL</name>
<evidence type="ECO:0000256" key="2">
    <source>
        <dbReference type="ARBA" id="ARBA00022737"/>
    </source>
</evidence>
<evidence type="ECO:0000256" key="1">
    <source>
        <dbReference type="ARBA" id="ARBA00022614"/>
    </source>
</evidence>
<dbReference type="PANTHER" id="PTHR47566">
    <property type="match status" value="1"/>
</dbReference>
<dbReference type="InterPro" id="IPR052574">
    <property type="entry name" value="CDIRP"/>
</dbReference>
<comment type="caution">
    <text evidence="3">The sequence shown here is derived from an EMBL/GenBank/DDBJ whole genome shotgun (WGS) entry which is preliminary data.</text>
</comment>
<gene>
    <name evidence="3" type="ORF">HQN87_03280</name>
</gene>
<proteinExistence type="predicted"/>
<protein>
    <submittedName>
        <fullName evidence="3">Leucine-rich repeat domain-containing protein</fullName>
    </submittedName>
</protein>
<sequence length="386" mass="43512">MSITDDIVDERFRQFVRDHFCGGRESIFRSDLDTVATLKLEGCKFSSLQGTEHFTALQELDCSYNELTVLNLSQNEELVTVNCRSNRLIELNTQPNRLLKELDCSRNHIRKLDLSQNLALEKLECHENMLSKLELSSNPRLKVLNCSYNSLHGLRLQDNTALERLDCGSNYLIDLDIASCRELTEVRCNHNHLTGLDTSGNPSLTSLRCFNNHITSLDLSHNSQLTEIYCSQNKLTVLDTSLHSQLVQLDVANNLITQPDHRVEGVGIFQYDNTFTCYKAELHIKGSGLTVTAEVPTKAAMSGLTSRIQKVWGELEGRLDRVLQLIADAHPDEDVNELALADLTFAEDHSFRIGYDAGDTPAGQLCIYAVFDHEDELADQLSYEVY</sequence>
<dbReference type="Proteomes" id="UP000711047">
    <property type="component" value="Unassembled WGS sequence"/>
</dbReference>
<evidence type="ECO:0000313" key="3">
    <source>
        <dbReference type="EMBL" id="NQX44344.1"/>
    </source>
</evidence>
<dbReference type="InterPro" id="IPR032675">
    <property type="entry name" value="LRR_dom_sf"/>
</dbReference>
<accession>A0ABX2DJT5</accession>
<dbReference type="Gene3D" id="3.80.10.10">
    <property type="entry name" value="Ribonuclease Inhibitor"/>
    <property type="match status" value="1"/>
</dbReference>
<organism evidence="3 4">
    <name type="scientific">Paenibacillus tritici</name>
    <dbReference type="NCBI Taxonomy" id="1873425"/>
    <lineage>
        <taxon>Bacteria</taxon>
        <taxon>Bacillati</taxon>
        <taxon>Bacillota</taxon>
        <taxon>Bacilli</taxon>
        <taxon>Bacillales</taxon>
        <taxon>Paenibacillaceae</taxon>
        <taxon>Paenibacillus</taxon>
    </lineage>
</organism>